<keyword evidence="3" id="KW-1185">Reference proteome</keyword>
<evidence type="ECO:0000313" key="3">
    <source>
        <dbReference type="Proteomes" id="UP000549971"/>
    </source>
</evidence>
<protein>
    <recommendedName>
        <fullName evidence="4">Secreted protein</fullName>
    </recommendedName>
</protein>
<comment type="caution">
    <text evidence="2">The sequence shown here is derived from an EMBL/GenBank/DDBJ whole genome shotgun (WGS) entry which is preliminary data.</text>
</comment>
<sequence>MRPIALGALSLLVTAAAVALPVTTAQAAPATVAAVDCEVWRSTGAGLTGFGRCVEANGHPRFQIRVRCDKTGAYVRSPIVPLRQTTWATCTSAQGGASEITVIGVG</sequence>
<dbReference type="Proteomes" id="UP000549971">
    <property type="component" value="Unassembled WGS sequence"/>
</dbReference>
<evidence type="ECO:0000313" key="2">
    <source>
        <dbReference type="EMBL" id="MBB5837573.1"/>
    </source>
</evidence>
<reference evidence="2 3" key="1">
    <citation type="submission" date="2020-08" db="EMBL/GenBank/DDBJ databases">
        <title>Sequencing the genomes of 1000 actinobacteria strains.</title>
        <authorList>
            <person name="Klenk H.-P."/>
        </authorList>
    </citation>
    <scope>NUCLEOTIDE SEQUENCE [LARGE SCALE GENOMIC DNA]</scope>
    <source>
        <strain evidence="2 3">DSM 28967</strain>
    </source>
</reference>
<dbReference type="AlphaFoldDB" id="A0A7W9MW14"/>
<name>A0A7W9MW14_9ACTN</name>
<gene>
    <name evidence="2" type="ORF">HDA39_004307</name>
</gene>
<dbReference type="RefSeq" id="WP_184797686.1">
    <property type="nucleotide sequence ID" value="NZ_JACHMY010000001.1"/>
</dbReference>
<feature type="signal peptide" evidence="1">
    <location>
        <begin position="1"/>
        <end position="27"/>
    </location>
</feature>
<evidence type="ECO:0008006" key="4">
    <source>
        <dbReference type="Google" id="ProtNLM"/>
    </source>
</evidence>
<organism evidence="2 3">
    <name type="scientific">Kribbella italica</name>
    <dbReference type="NCBI Taxonomy" id="1540520"/>
    <lineage>
        <taxon>Bacteria</taxon>
        <taxon>Bacillati</taxon>
        <taxon>Actinomycetota</taxon>
        <taxon>Actinomycetes</taxon>
        <taxon>Propionibacteriales</taxon>
        <taxon>Kribbellaceae</taxon>
        <taxon>Kribbella</taxon>
    </lineage>
</organism>
<keyword evidence="1" id="KW-0732">Signal</keyword>
<dbReference type="EMBL" id="JACHMY010000001">
    <property type="protein sequence ID" value="MBB5837573.1"/>
    <property type="molecule type" value="Genomic_DNA"/>
</dbReference>
<feature type="chain" id="PRO_5030527080" description="Secreted protein" evidence="1">
    <location>
        <begin position="28"/>
        <end position="106"/>
    </location>
</feature>
<accession>A0A7W9MW14</accession>
<evidence type="ECO:0000256" key="1">
    <source>
        <dbReference type="SAM" id="SignalP"/>
    </source>
</evidence>
<proteinExistence type="predicted"/>